<name>A0A0D3H723_9ORYZ</name>
<dbReference type="EnsemblPlants" id="OBART09G10920.1">
    <property type="protein sequence ID" value="OBART09G10920.1"/>
    <property type="gene ID" value="OBART09G10920"/>
</dbReference>
<dbReference type="Proteomes" id="UP000026960">
    <property type="component" value="Chromosome 9"/>
</dbReference>
<dbReference type="Gramene" id="OBART09G10920.1">
    <property type="protein sequence ID" value="OBART09G10920.1"/>
    <property type="gene ID" value="OBART09G10920"/>
</dbReference>
<dbReference type="AlphaFoldDB" id="A0A0D3H723"/>
<protein>
    <submittedName>
        <fullName evidence="2">Uncharacterized protein</fullName>
    </submittedName>
</protein>
<evidence type="ECO:0000256" key="1">
    <source>
        <dbReference type="SAM" id="MobiDB-lite"/>
    </source>
</evidence>
<feature type="region of interest" description="Disordered" evidence="1">
    <location>
        <begin position="1"/>
        <end position="156"/>
    </location>
</feature>
<evidence type="ECO:0000313" key="2">
    <source>
        <dbReference type="EnsemblPlants" id="OBART09G10920.1"/>
    </source>
</evidence>
<accession>A0A0D3H723</accession>
<sequence length="156" mass="15346">MSAIKDSCPRVAPRAGATRVATATTAALPPRLLPFFASPPPERAAGNCVAARTAAAGPPFFPRGRGLEPTTPPRSGVPTASTELGEGLAPSGGGNGESGSVDGEAETTGTTGRDSVGKGDDSDVASPDLASPGQIRPPSSESGLPSAGGQLSSRLR</sequence>
<dbReference type="HOGENOM" id="CLU_1689413_0_0_1"/>
<organism evidence="2">
    <name type="scientific">Oryza barthii</name>
    <dbReference type="NCBI Taxonomy" id="65489"/>
    <lineage>
        <taxon>Eukaryota</taxon>
        <taxon>Viridiplantae</taxon>
        <taxon>Streptophyta</taxon>
        <taxon>Embryophyta</taxon>
        <taxon>Tracheophyta</taxon>
        <taxon>Spermatophyta</taxon>
        <taxon>Magnoliopsida</taxon>
        <taxon>Liliopsida</taxon>
        <taxon>Poales</taxon>
        <taxon>Poaceae</taxon>
        <taxon>BOP clade</taxon>
        <taxon>Oryzoideae</taxon>
        <taxon>Oryzeae</taxon>
        <taxon>Oryzinae</taxon>
        <taxon>Oryza</taxon>
    </lineage>
</organism>
<feature type="compositionally biased region" description="Polar residues" evidence="1">
    <location>
        <begin position="137"/>
        <end position="156"/>
    </location>
</feature>
<evidence type="ECO:0000313" key="3">
    <source>
        <dbReference type="Proteomes" id="UP000026960"/>
    </source>
</evidence>
<reference evidence="2" key="2">
    <citation type="submission" date="2015-03" db="UniProtKB">
        <authorList>
            <consortium name="EnsemblPlants"/>
        </authorList>
    </citation>
    <scope>IDENTIFICATION</scope>
</reference>
<reference evidence="2" key="1">
    <citation type="journal article" date="2009" name="Rice">
        <title>De Novo Next Generation Sequencing of Plant Genomes.</title>
        <authorList>
            <person name="Rounsley S."/>
            <person name="Marri P.R."/>
            <person name="Yu Y."/>
            <person name="He R."/>
            <person name="Sisneros N."/>
            <person name="Goicoechea J.L."/>
            <person name="Lee S.J."/>
            <person name="Angelova A."/>
            <person name="Kudrna D."/>
            <person name="Luo M."/>
            <person name="Affourtit J."/>
            <person name="Desany B."/>
            <person name="Knight J."/>
            <person name="Niazi F."/>
            <person name="Egholm M."/>
            <person name="Wing R.A."/>
        </authorList>
    </citation>
    <scope>NUCLEOTIDE SEQUENCE [LARGE SCALE GENOMIC DNA]</scope>
    <source>
        <strain evidence="2">cv. IRGC 105608</strain>
    </source>
</reference>
<feature type="compositionally biased region" description="Low complexity" evidence="1">
    <location>
        <begin position="9"/>
        <end position="36"/>
    </location>
</feature>
<keyword evidence="3" id="KW-1185">Reference proteome</keyword>
<proteinExistence type="predicted"/>
<dbReference type="PaxDb" id="65489-OBART09G10920.1"/>